<dbReference type="PANTHER" id="PTHR19288">
    <property type="entry name" value="4-NITROPHENYLPHOSPHATASE-RELATED"/>
    <property type="match status" value="1"/>
</dbReference>
<gene>
    <name evidence="2" type="ORF">J2S08_000870</name>
</gene>
<organism evidence="2 3">
    <name type="scientific">Bacillus chungangensis</name>
    <dbReference type="NCBI Taxonomy" id="587633"/>
    <lineage>
        <taxon>Bacteria</taxon>
        <taxon>Bacillati</taxon>
        <taxon>Bacillota</taxon>
        <taxon>Bacilli</taxon>
        <taxon>Bacillales</taxon>
        <taxon>Bacillaceae</taxon>
        <taxon>Bacillus</taxon>
    </lineage>
</organism>
<dbReference type="Proteomes" id="UP001223586">
    <property type="component" value="Unassembled WGS sequence"/>
</dbReference>
<protein>
    <recommendedName>
        <fullName evidence="1">Acid sugar phosphatase</fullName>
        <ecNumber evidence="1">3.1.3.-</ecNumber>
    </recommendedName>
</protein>
<dbReference type="EMBL" id="JAUSTT010000004">
    <property type="protein sequence ID" value="MDQ0175036.1"/>
    <property type="molecule type" value="Genomic_DNA"/>
</dbReference>
<dbReference type="Gene3D" id="3.40.50.1000">
    <property type="entry name" value="HAD superfamily/HAD-like"/>
    <property type="match status" value="2"/>
</dbReference>
<dbReference type="InterPro" id="IPR036412">
    <property type="entry name" value="HAD-like_sf"/>
</dbReference>
<sequence length="274" mass="30700">MKKGFIFDLDGTIYLEDQLIEGAAETIQTLKKRGDKVVFLTNKSIATRSDYLEKLGRMGIDASLKEIVNPNYITAKYLQKKMQAGEFAFVIGEEALFKELSEEHIAMTDDYTKASYVVIGWDRQFTYDKLNAAYQAWRNKAEIIATNPDRTCPINGGQIPDCGAMIGALEGATGAPIDTIIGKPSRMMADFVVSDLLQLDPANCYMVGDRLETDIRMGNENGFHSVLVLTGITTEHMLNKAKDKPWMVLESINDIVHMSLFKDHNSIKKDCLKR</sequence>
<comment type="similarity">
    <text evidence="1">Belongs to the HAD-like hydrolase superfamily. NagD family.</text>
</comment>
<dbReference type="Pfam" id="PF13344">
    <property type="entry name" value="Hydrolase_6"/>
    <property type="match status" value="1"/>
</dbReference>
<dbReference type="SUPFAM" id="SSF56784">
    <property type="entry name" value="HAD-like"/>
    <property type="match status" value="1"/>
</dbReference>
<dbReference type="InterPro" id="IPR023214">
    <property type="entry name" value="HAD_sf"/>
</dbReference>
<dbReference type="PIRSF" id="PIRSF000915">
    <property type="entry name" value="PGP-type_phosphatase"/>
    <property type="match status" value="1"/>
</dbReference>
<keyword evidence="3" id="KW-1185">Reference proteome</keyword>
<comment type="function">
    <text evidence="1">Catalyzes the dephosphorylation of 2-6 carbon acid sugars in vitro.</text>
</comment>
<name>A0ABT9WPD5_9BACI</name>
<dbReference type="EC" id="3.1.3.-" evidence="1"/>
<comment type="caution">
    <text evidence="2">The sequence shown here is derived from an EMBL/GenBank/DDBJ whole genome shotgun (WGS) entry which is preliminary data.</text>
</comment>
<comment type="cofactor">
    <cofactor evidence="1">
        <name>Mg(2+)</name>
        <dbReference type="ChEBI" id="CHEBI:18420"/>
    </cofactor>
</comment>
<dbReference type="InterPro" id="IPR006357">
    <property type="entry name" value="HAD-SF_hydro_IIA"/>
</dbReference>
<proteinExistence type="inferred from homology"/>
<accession>A0ABT9WPD5</accession>
<dbReference type="NCBIfam" id="TIGR01460">
    <property type="entry name" value="HAD-SF-IIA"/>
    <property type="match status" value="1"/>
</dbReference>
<reference evidence="2 3" key="1">
    <citation type="submission" date="2023-07" db="EMBL/GenBank/DDBJ databases">
        <title>Genomic Encyclopedia of Type Strains, Phase IV (KMG-IV): sequencing the most valuable type-strain genomes for metagenomic binning, comparative biology and taxonomic classification.</title>
        <authorList>
            <person name="Goeker M."/>
        </authorList>
    </citation>
    <scope>NUCLEOTIDE SEQUENCE [LARGE SCALE GENOMIC DNA]</scope>
    <source>
        <strain evidence="2 3">DSM 23837</strain>
    </source>
</reference>
<dbReference type="Pfam" id="PF13242">
    <property type="entry name" value="Hydrolase_like"/>
    <property type="match status" value="1"/>
</dbReference>
<dbReference type="RefSeq" id="WP_307227011.1">
    <property type="nucleotide sequence ID" value="NZ_JAUSTT010000004.1"/>
</dbReference>
<keyword evidence="1" id="KW-0479">Metal-binding</keyword>
<dbReference type="PANTHER" id="PTHR19288:SF46">
    <property type="entry name" value="HALOACID DEHALOGENASE-LIKE HYDROLASE DOMAIN-CONTAINING PROTEIN 2"/>
    <property type="match status" value="1"/>
</dbReference>
<evidence type="ECO:0000313" key="2">
    <source>
        <dbReference type="EMBL" id="MDQ0175036.1"/>
    </source>
</evidence>
<keyword evidence="1" id="KW-0460">Magnesium</keyword>
<evidence type="ECO:0000313" key="3">
    <source>
        <dbReference type="Proteomes" id="UP001223586"/>
    </source>
</evidence>
<evidence type="ECO:0000256" key="1">
    <source>
        <dbReference type="PIRNR" id="PIRNR000915"/>
    </source>
</evidence>